<keyword evidence="4" id="KW-1185">Reference proteome</keyword>
<protein>
    <submittedName>
        <fullName evidence="2">Uncharacterized protein</fullName>
    </submittedName>
</protein>
<reference evidence="2" key="1">
    <citation type="submission" date="2016-10" db="EMBL/GenBank/DDBJ databases">
        <authorList>
            <person name="de Groot N.N."/>
        </authorList>
    </citation>
    <scope>NUCLEOTIDE SEQUENCE [LARGE SCALE GENOMIC DNA]</scope>
    <source>
        <strain evidence="2">DSM 20639</strain>
    </source>
</reference>
<feature type="transmembrane region" description="Helical" evidence="1">
    <location>
        <begin position="12"/>
        <end position="36"/>
    </location>
</feature>
<evidence type="ECO:0000313" key="5">
    <source>
        <dbReference type="Proteomes" id="UP000269974"/>
    </source>
</evidence>
<gene>
    <name evidence="3" type="ORF">NCTC10327_01830</name>
    <name evidence="2" type="ORF">SAMN05421878_1132</name>
</gene>
<evidence type="ECO:0000313" key="3">
    <source>
        <dbReference type="EMBL" id="VDG77216.1"/>
    </source>
</evidence>
<reference evidence="4" key="2">
    <citation type="submission" date="2016-10" db="EMBL/GenBank/DDBJ databases">
        <authorList>
            <person name="Varghese N."/>
        </authorList>
    </citation>
    <scope>NUCLEOTIDE SEQUENCE [LARGE SCALE GENOMIC DNA]</scope>
    <source>
        <strain evidence="4">DSM 20639</strain>
    </source>
</reference>
<accession>A0A1G7DTJ3</accession>
<keyword evidence="1" id="KW-1133">Transmembrane helix</keyword>
<dbReference type="Proteomes" id="UP000269974">
    <property type="component" value="Unassembled WGS sequence"/>
</dbReference>
<keyword evidence="1" id="KW-0812">Transmembrane</keyword>
<proteinExistence type="predicted"/>
<dbReference type="EMBL" id="UYIO01000001">
    <property type="protein sequence ID" value="VDG77216.1"/>
    <property type="molecule type" value="Genomic_DNA"/>
</dbReference>
<reference evidence="3 5" key="3">
    <citation type="submission" date="2018-11" db="EMBL/GenBank/DDBJ databases">
        <authorList>
            <consortium name="Pathogen Informatics"/>
        </authorList>
    </citation>
    <scope>NUCLEOTIDE SEQUENCE [LARGE SCALE GENOMIC DNA]</scope>
    <source>
        <strain evidence="3 5">NCTC10327</strain>
    </source>
</reference>
<dbReference type="Proteomes" id="UP000182744">
    <property type="component" value="Unassembled WGS sequence"/>
</dbReference>
<dbReference type="EMBL" id="FNAU01000013">
    <property type="protein sequence ID" value="SDE54798.1"/>
    <property type="molecule type" value="Genomic_DNA"/>
</dbReference>
<keyword evidence="1" id="KW-0472">Membrane</keyword>
<feature type="transmembrane region" description="Helical" evidence="1">
    <location>
        <begin position="42"/>
        <end position="67"/>
    </location>
</feature>
<evidence type="ECO:0000313" key="4">
    <source>
        <dbReference type="Proteomes" id="UP000182744"/>
    </source>
</evidence>
<dbReference type="AlphaFoldDB" id="A0A1G7DTJ3"/>
<organism evidence="2 4">
    <name type="scientific">Actinobaculum suis</name>
    <dbReference type="NCBI Taxonomy" id="1657"/>
    <lineage>
        <taxon>Bacteria</taxon>
        <taxon>Bacillati</taxon>
        <taxon>Actinomycetota</taxon>
        <taxon>Actinomycetes</taxon>
        <taxon>Actinomycetales</taxon>
        <taxon>Actinomycetaceae</taxon>
        <taxon>Actinobaculum</taxon>
    </lineage>
</organism>
<evidence type="ECO:0000313" key="2">
    <source>
        <dbReference type="EMBL" id="SDE54798.1"/>
    </source>
</evidence>
<sequence length="76" mass="8971">MTEKHDRKRRPLRWKSAFLGLGIEVVLIFSLTWIYAKLRDISYIYVLKFYGPLLGVLALVGFIVVLFDIKSLRKWV</sequence>
<evidence type="ECO:0000256" key="1">
    <source>
        <dbReference type="SAM" id="Phobius"/>
    </source>
</evidence>
<name>A0A1G7DTJ3_9ACTO</name>